<evidence type="ECO:0000313" key="9">
    <source>
        <dbReference type="EMBL" id="QDR81759.1"/>
    </source>
</evidence>
<dbReference type="GO" id="GO:0005886">
    <property type="term" value="C:plasma membrane"/>
    <property type="evidence" value="ECO:0007669"/>
    <property type="project" value="UniProtKB-SubCell"/>
</dbReference>
<dbReference type="EMBL" id="CP036259">
    <property type="protein sequence ID" value="QDR81759.1"/>
    <property type="molecule type" value="Genomic_DNA"/>
</dbReference>
<dbReference type="PIRSF" id="PIRSF002808">
    <property type="entry name" value="Hexose_phosphate_transp"/>
    <property type="match status" value="1"/>
</dbReference>
<evidence type="ECO:0000256" key="4">
    <source>
        <dbReference type="ARBA" id="ARBA00022692"/>
    </source>
</evidence>
<evidence type="ECO:0000256" key="7">
    <source>
        <dbReference type="SAM" id="Phobius"/>
    </source>
</evidence>
<dbReference type="SUPFAM" id="SSF103473">
    <property type="entry name" value="MFS general substrate transporter"/>
    <property type="match status" value="1"/>
</dbReference>
<dbReference type="InterPro" id="IPR050382">
    <property type="entry name" value="MFS_Na/Anion_cotransporter"/>
</dbReference>
<dbReference type="Proteomes" id="UP000320776">
    <property type="component" value="Chromosome"/>
</dbReference>
<feature type="transmembrane region" description="Helical" evidence="7">
    <location>
        <begin position="357"/>
        <end position="379"/>
    </location>
</feature>
<organism evidence="9 10">
    <name type="scientific">Sporomusa termitida</name>
    <dbReference type="NCBI Taxonomy" id="2377"/>
    <lineage>
        <taxon>Bacteria</taxon>
        <taxon>Bacillati</taxon>
        <taxon>Bacillota</taxon>
        <taxon>Negativicutes</taxon>
        <taxon>Selenomonadales</taxon>
        <taxon>Sporomusaceae</taxon>
        <taxon>Sporomusa</taxon>
    </lineage>
</organism>
<feature type="transmembrane region" description="Helical" evidence="7">
    <location>
        <begin position="20"/>
        <end position="37"/>
    </location>
</feature>
<dbReference type="Pfam" id="PF07690">
    <property type="entry name" value="MFS_1"/>
    <property type="match status" value="1"/>
</dbReference>
<protein>
    <submittedName>
        <fullName evidence="9">Putative galactarate transporter</fullName>
    </submittedName>
</protein>
<sequence length="448" mass="49632">MTNTSINVTVKPVVERKTQYRWIVLAIIFLFYMINFADRTNIGVVLPMIKSEFNLSNFEAGSLMSFFFLGYAITQIPAGLFMSKFGTRGMVSLSILGFSVFTYLIGTSTSAAMMKWFRLGLGLCEGPSPVGGSATIKNWYPPQEQGTAAGIFMGATSLALMAVPPLAVWIMVNYGWRSVFYWFAVPGIILSAIWYFFVHSRPEDSPYCNKAEVDYIRSVSTAANTGDACSERPSQSLGWLDKIIRAKRLSCLETNAEVFKSWNVWGIAITYFFIGFVTYGLMTWIPSYLVNAKGYSFVKMGWIASAPWIGALCGQLLGGWISDKLLLKRRKPNMMFGPLSLIVMLAALINVPNNSVILFIVLFLTGGLLNLAWPCYFAYPMGLTTGKTYPTAISIVTSVGNMGGFFSPMVGGYLLDVYKTFDVVFIFLGVCAFLSFLMVLTVEEPIQD</sequence>
<proteinExistence type="predicted"/>
<evidence type="ECO:0000256" key="5">
    <source>
        <dbReference type="ARBA" id="ARBA00022989"/>
    </source>
</evidence>
<feature type="transmembrane region" description="Helical" evidence="7">
    <location>
        <begin position="421"/>
        <end position="442"/>
    </location>
</feature>
<dbReference type="InterPro" id="IPR020846">
    <property type="entry name" value="MFS_dom"/>
</dbReference>
<evidence type="ECO:0000256" key="6">
    <source>
        <dbReference type="ARBA" id="ARBA00023136"/>
    </source>
</evidence>
<feature type="transmembrane region" description="Helical" evidence="7">
    <location>
        <begin position="58"/>
        <end position="78"/>
    </location>
</feature>
<evidence type="ECO:0000313" key="10">
    <source>
        <dbReference type="Proteomes" id="UP000320776"/>
    </source>
</evidence>
<feature type="transmembrane region" description="Helical" evidence="7">
    <location>
        <begin position="333"/>
        <end position="351"/>
    </location>
</feature>
<keyword evidence="4 7" id="KW-0812">Transmembrane</keyword>
<gene>
    <name evidence="9" type="primary">garP_1</name>
    <name evidence="9" type="ORF">SPTER_31710</name>
</gene>
<reference evidence="9 10" key="1">
    <citation type="submission" date="2019-02" db="EMBL/GenBank/DDBJ databases">
        <title>Closed genome of Sporomusa termitida DSM 4440.</title>
        <authorList>
            <person name="Poehlein A."/>
            <person name="Daniel R."/>
        </authorList>
    </citation>
    <scope>NUCLEOTIDE SEQUENCE [LARGE SCALE GENOMIC DNA]</scope>
    <source>
        <strain evidence="9 10">DSM 4440</strain>
    </source>
</reference>
<evidence type="ECO:0000256" key="3">
    <source>
        <dbReference type="ARBA" id="ARBA00022475"/>
    </source>
</evidence>
<dbReference type="InterPro" id="IPR000849">
    <property type="entry name" value="Sugar_P_transporter"/>
</dbReference>
<dbReference type="Gene3D" id="1.20.1250.20">
    <property type="entry name" value="MFS general substrate transporter like domains"/>
    <property type="match status" value="2"/>
</dbReference>
<keyword evidence="2" id="KW-0813">Transport</keyword>
<keyword evidence="3" id="KW-1003">Cell membrane</keyword>
<accession>A0A517DWN0</accession>
<feature type="transmembrane region" description="Helical" evidence="7">
    <location>
        <begin position="147"/>
        <end position="172"/>
    </location>
</feature>
<dbReference type="PANTHER" id="PTHR11662:SF399">
    <property type="entry name" value="FI19708P1-RELATED"/>
    <property type="match status" value="1"/>
</dbReference>
<dbReference type="CDD" id="cd17319">
    <property type="entry name" value="MFS_ExuT_GudP_like"/>
    <property type="match status" value="1"/>
</dbReference>
<evidence type="ECO:0000256" key="1">
    <source>
        <dbReference type="ARBA" id="ARBA00004651"/>
    </source>
</evidence>
<feature type="transmembrane region" description="Helical" evidence="7">
    <location>
        <begin position="302"/>
        <end position="321"/>
    </location>
</feature>
<dbReference type="InterPro" id="IPR011701">
    <property type="entry name" value="MFS"/>
</dbReference>
<dbReference type="RefSeq" id="WP_144351216.1">
    <property type="nucleotide sequence ID" value="NZ_CP036259.1"/>
</dbReference>
<feature type="transmembrane region" description="Helical" evidence="7">
    <location>
        <begin position="262"/>
        <end position="282"/>
    </location>
</feature>
<feature type="transmembrane region" description="Helical" evidence="7">
    <location>
        <begin position="178"/>
        <end position="197"/>
    </location>
</feature>
<dbReference type="GO" id="GO:0022857">
    <property type="term" value="F:transmembrane transporter activity"/>
    <property type="evidence" value="ECO:0007669"/>
    <property type="project" value="InterPro"/>
</dbReference>
<dbReference type="InterPro" id="IPR036259">
    <property type="entry name" value="MFS_trans_sf"/>
</dbReference>
<keyword evidence="6 7" id="KW-0472">Membrane</keyword>
<feature type="domain" description="Major facilitator superfamily (MFS) profile" evidence="8">
    <location>
        <begin position="24"/>
        <end position="447"/>
    </location>
</feature>
<evidence type="ECO:0000259" key="8">
    <source>
        <dbReference type="PROSITE" id="PS50850"/>
    </source>
</evidence>
<dbReference type="KEGG" id="sted:SPTER_31710"/>
<keyword evidence="10" id="KW-1185">Reference proteome</keyword>
<dbReference type="OrthoDB" id="105228at2"/>
<feature type="transmembrane region" description="Helical" evidence="7">
    <location>
        <begin position="90"/>
        <end position="113"/>
    </location>
</feature>
<name>A0A517DWN0_9FIRM</name>
<feature type="transmembrane region" description="Helical" evidence="7">
    <location>
        <begin position="391"/>
        <end position="415"/>
    </location>
</feature>
<keyword evidence="5 7" id="KW-1133">Transmembrane helix</keyword>
<dbReference type="PROSITE" id="PS50850">
    <property type="entry name" value="MFS"/>
    <property type="match status" value="1"/>
</dbReference>
<evidence type="ECO:0000256" key="2">
    <source>
        <dbReference type="ARBA" id="ARBA00022448"/>
    </source>
</evidence>
<dbReference type="PANTHER" id="PTHR11662">
    <property type="entry name" value="SOLUTE CARRIER FAMILY 17"/>
    <property type="match status" value="1"/>
</dbReference>
<dbReference type="AlphaFoldDB" id="A0A517DWN0"/>
<comment type="subcellular location">
    <subcellularLocation>
        <location evidence="1">Cell membrane</location>
        <topology evidence="1">Multi-pass membrane protein</topology>
    </subcellularLocation>
</comment>